<evidence type="ECO:0000313" key="3">
    <source>
        <dbReference type="Proteomes" id="UP000521943"/>
    </source>
</evidence>
<name>A0A8H6LYQ2_9AGAR</name>
<protein>
    <submittedName>
        <fullName evidence="2">Uncharacterized protein</fullName>
    </submittedName>
</protein>
<evidence type="ECO:0000313" key="2">
    <source>
        <dbReference type="EMBL" id="KAF6748998.1"/>
    </source>
</evidence>
<dbReference type="EMBL" id="JACGCI010000067">
    <property type="protein sequence ID" value="KAF6748998.1"/>
    <property type="molecule type" value="Genomic_DNA"/>
</dbReference>
<keyword evidence="3" id="KW-1185">Reference proteome</keyword>
<proteinExistence type="predicted"/>
<sequence length="221" mass="24737">MNESGQPECSFAKQVLQGQTWQQIERRARPIKSPQDRCHVDSIVVVATVKTLRSRWWLEWPCKLTGAGGGGERRVQSFESNRERHGGDGSPEKSRSMPYPSHTYTIALIVEVFIWDHRSLAPGVERYCSIWAKHHRNSVVNESAPRSSQNTDAFKLALPLERHPGVHFEPRTHHTTPFSSTTKIRRAAATRAFNISSTFERAGTSSTASPSNKPGPAPRGQ</sequence>
<organism evidence="2 3">
    <name type="scientific">Ephemerocybe angulata</name>
    <dbReference type="NCBI Taxonomy" id="980116"/>
    <lineage>
        <taxon>Eukaryota</taxon>
        <taxon>Fungi</taxon>
        <taxon>Dikarya</taxon>
        <taxon>Basidiomycota</taxon>
        <taxon>Agaricomycotina</taxon>
        <taxon>Agaricomycetes</taxon>
        <taxon>Agaricomycetidae</taxon>
        <taxon>Agaricales</taxon>
        <taxon>Agaricineae</taxon>
        <taxon>Psathyrellaceae</taxon>
        <taxon>Ephemerocybe</taxon>
    </lineage>
</organism>
<dbReference type="AlphaFoldDB" id="A0A8H6LYQ2"/>
<feature type="region of interest" description="Disordered" evidence="1">
    <location>
        <begin position="67"/>
        <end position="98"/>
    </location>
</feature>
<gene>
    <name evidence="2" type="ORF">DFP72DRAFT_553022</name>
</gene>
<feature type="compositionally biased region" description="Polar residues" evidence="1">
    <location>
        <begin position="195"/>
        <end position="212"/>
    </location>
</feature>
<evidence type="ECO:0000256" key="1">
    <source>
        <dbReference type="SAM" id="MobiDB-lite"/>
    </source>
</evidence>
<feature type="compositionally biased region" description="Basic and acidic residues" evidence="1">
    <location>
        <begin position="71"/>
        <end position="95"/>
    </location>
</feature>
<accession>A0A8H6LYQ2</accession>
<comment type="caution">
    <text evidence="2">The sequence shown here is derived from an EMBL/GenBank/DDBJ whole genome shotgun (WGS) entry which is preliminary data.</text>
</comment>
<dbReference type="Proteomes" id="UP000521943">
    <property type="component" value="Unassembled WGS sequence"/>
</dbReference>
<reference evidence="2 3" key="1">
    <citation type="submission" date="2020-07" db="EMBL/GenBank/DDBJ databases">
        <title>Comparative genomics of pyrophilous fungi reveals a link between fire events and developmental genes.</title>
        <authorList>
            <consortium name="DOE Joint Genome Institute"/>
            <person name="Steindorff A.S."/>
            <person name="Carver A."/>
            <person name="Calhoun S."/>
            <person name="Stillman K."/>
            <person name="Liu H."/>
            <person name="Lipzen A."/>
            <person name="Pangilinan J."/>
            <person name="Labutti K."/>
            <person name="Bruns T.D."/>
            <person name="Grigoriev I.V."/>
        </authorList>
    </citation>
    <scope>NUCLEOTIDE SEQUENCE [LARGE SCALE GENOMIC DNA]</scope>
    <source>
        <strain evidence="2 3">CBS 144469</strain>
    </source>
</reference>
<feature type="region of interest" description="Disordered" evidence="1">
    <location>
        <begin position="195"/>
        <end position="221"/>
    </location>
</feature>